<dbReference type="InterPro" id="IPR011990">
    <property type="entry name" value="TPR-like_helical_dom_sf"/>
</dbReference>
<organism evidence="3 4">
    <name type="scientific">Hypholoma sublateritium (strain FD-334 SS-4)</name>
    <dbReference type="NCBI Taxonomy" id="945553"/>
    <lineage>
        <taxon>Eukaryota</taxon>
        <taxon>Fungi</taxon>
        <taxon>Dikarya</taxon>
        <taxon>Basidiomycota</taxon>
        <taxon>Agaricomycotina</taxon>
        <taxon>Agaricomycetes</taxon>
        <taxon>Agaricomycetidae</taxon>
        <taxon>Agaricales</taxon>
        <taxon>Agaricineae</taxon>
        <taxon>Strophariaceae</taxon>
        <taxon>Hypholoma</taxon>
    </lineage>
</organism>
<dbReference type="STRING" id="945553.A0A0D2LII4"/>
<dbReference type="CDD" id="cd09880">
    <property type="entry name" value="PIN_Smg5-6-like"/>
    <property type="match status" value="1"/>
</dbReference>
<evidence type="ECO:0000313" key="3">
    <source>
        <dbReference type="EMBL" id="KJA27452.1"/>
    </source>
</evidence>
<dbReference type="EMBL" id="KN817524">
    <property type="protein sequence ID" value="KJA27452.1"/>
    <property type="molecule type" value="Genomic_DNA"/>
</dbReference>
<evidence type="ECO:0000313" key="4">
    <source>
        <dbReference type="Proteomes" id="UP000054270"/>
    </source>
</evidence>
<evidence type="ECO:0000259" key="2">
    <source>
        <dbReference type="SMART" id="SM00670"/>
    </source>
</evidence>
<accession>A0A0D2LII4</accession>
<name>A0A0D2LII4_HYPSF</name>
<dbReference type="AlphaFoldDB" id="A0A0D2LII4"/>
<feature type="region of interest" description="Disordered" evidence="1">
    <location>
        <begin position="468"/>
        <end position="493"/>
    </location>
</feature>
<dbReference type="SUPFAM" id="SSF88723">
    <property type="entry name" value="PIN domain-like"/>
    <property type="match status" value="1"/>
</dbReference>
<dbReference type="OrthoDB" id="2017974at2759"/>
<feature type="region of interest" description="Disordered" evidence="1">
    <location>
        <begin position="251"/>
        <end position="278"/>
    </location>
</feature>
<reference evidence="4" key="1">
    <citation type="submission" date="2014-04" db="EMBL/GenBank/DDBJ databases">
        <title>Evolutionary Origins and Diversification of the Mycorrhizal Mutualists.</title>
        <authorList>
            <consortium name="DOE Joint Genome Institute"/>
            <consortium name="Mycorrhizal Genomics Consortium"/>
            <person name="Kohler A."/>
            <person name="Kuo A."/>
            <person name="Nagy L.G."/>
            <person name="Floudas D."/>
            <person name="Copeland A."/>
            <person name="Barry K.W."/>
            <person name="Cichocki N."/>
            <person name="Veneault-Fourrey C."/>
            <person name="LaButti K."/>
            <person name="Lindquist E.A."/>
            <person name="Lipzen A."/>
            <person name="Lundell T."/>
            <person name="Morin E."/>
            <person name="Murat C."/>
            <person name="Riley R."/>
            <person name="Ohm R."/>
            <person name="Sun H."/>
            <person name="Tunlid A."/>
            <person name="Henrissat B."/>
            <person name="Grigoriev I.V."/>
            <person name="Hibbett D.S."/>
            <person name="Martin F."/>
        </authorList>
    </citation>
    <scope>NUCLEOTIDE SEQUENCE [LARGE SCALE GENOMIC DNA]</scope>
    <source>
        <strain evidence="4">FD-334 SS-4</strain>
    </source>
</reference>
<proteinExistence type="predicted"/>
<dbReference type="GO" id="GO:0000184">
    <property type="term" value="P:nuclear-transcribed mRNA catabolic process, nonsense-mediated decay"/>
    <property type="evidence" value="ECO:0007669"/>
    <property type="project" value="TreeGrafter"/>
</dbReference>
<dbReference type="SMART" id="SM00670">
    <property type="entry name" value="PINc"/>
    <property type="match status" value="1"/>
</dbReference>
<feature type="compositionally biased region" description="Polar residues" evidence="1">
    <location>
        <begin position="126"/>
        <end position="147"/>
    </location>
</feature>
<feature type="region of interest" description="Disordered" evidence="1">
    <location>
        <begin position="1020"/>
        <end position="1041"/>
    </location>
</feature>
<dbReference type="Proteomes" id="UP000054270">
    <property type="component" value="Unassembled WGS sequence"/>
</dbReference>
<dbReference type="SUPFAM" id="SSF48452">
    <property type="entry name" value="TPR-like"/>
    <property type="match status" value="1"/>
</dbReference>
<dbReference type="Pfam" id="PF13638">
    <property type="entry name" value="PIN_4"/>
    <property type="match status" value="1"/>
</dbReference>
<dbReference type="InterPro" id="IPR029060">
    <property type="entry name" value="PIN-like_dom_sf"/>
</dbReference>
<keyword evidence="4" id="KW-1185">Reference proteome</keyword>
<gene>
    <name evidence="3" type="ORF">HYPSUDRAFT_131463</name>
</gene>
<feature type="region of interest" description="Disordered" evidence="1">
    <location>
        <begin position="211"/>
        <end position="236"/>
    </location>
</feature>
<feature type="region of interest" description="Disordered" evidence="1">
    <location>
        <begin position="1"/>
        <end position="193"/>
    </location>
</feature>
<feature type="region of interest" description="Disordered" evidence="1">
    <location>
        <begin position="878"/>
        <end position="908"/>
    </location>
</feature>
<dbReference type="Gene3D" id="1.25.40.10">
    <property type="entry name" value="Tetratricopeptide repeat domain"/>
    <property type="match status" value="1"/>
</dbReference>
<feature type="domain" description="PIN" evidence="2">
    <location>
        <begin position="1052"/>
        <end position="1201"/>
    </location>
</feature>
<feature type="compositionally biased region" description="Basic and acidic residues" evidence="1">
    <location>
        <begin position="1"/>
        <end position="57"/>
    </location>
</feature>
<feature type="compositionally biased region" description="Low complexity" evidence="1">
    <location>
        <begin position="251"/>
        <end position="264"/>
    </location>
</feature>
<feature type="compositionally biased region" description="Acidic residues" evidence="1">
    <location>
        <begin position="980"/>
        <end position="1001"/>
    </location>
</feature>
<dbReference type="InterPro" id="IPR002716">
    <property type="entry name" value="PIN_dom"/>
</dbReference>
<feature type="compositionally biased region" description="Polar residues" evidence="1">
    <location>
        <begin position="468"/>
        <end position="484"/>
    </location>
</feature>
<sequence>MLVHNSEQKPSRKGKERDPSQQHRDPQPTDLDEKLTALRRRTAADRPERERADKDRMQVASPNPLAAPAPQSSSHARSERSPKLATLSAIPRNLPSSPRRHASPHVVVSRPSQDADHEDFSRRLKISSSPSPRPSQAVQKANVSSKLFNPDTDPIPMRRTAEPESMSDGTGSSYAPRAAAAAAASHREERGNAARQLFDHRKDDPVRFSVMARPPVSGHGRPVAPTPKSSGDYLSASSTSSYAASISSSTFTLSSTTDGSSTSSALFDGRPNQDEAGNNVFSVQLKRLYRAISNLETKIKQEDSTDEADDGMNTRVMLKGKEVETEDLEKERWKKQITDHKQLAETIHNLLEISLAPSVPASLRIIPTKYNMIVRLWTYSFHKLLESLRRASFSSPLALEHLQDFIYYAYTFYTGLLEEPSLNSFKSGWLEALGDLARYRMAVAAMVNGGVGGQGGLTTKAVSEAAASTHSEVRTSGSQGSAKSVSDFPAARIDDSPSPSIGIAAARLLDIEPEKERWRNVARSWYGAGLAEQPGTGKLHHHLGLLSREVDGEELRGVYHFVKSMTTLHPFPTSRESVLPIWSHAAQARRSVPDAKVSDLFVLLHGMLFTNIQLDDFQPTLARFVERLEIEGAEEREWIMMAVINLSSVLEYGRPNGVLRKIGCVGTREASGPQAAAAMRVMAKKAAAGVPGSTPLNGVDEERMDIDDENRPDRSPTSGLAESHGSDELPDQPPAFKFALQFTFAMLSHVLRRPTRKASEYARSTLNPYLTIVLTFLTTILKHRPTLDVLERSVPWDELAAFFATTPRKIMISQGLMSPPGRSHNQRNTERWVMLTSGCPPPLAEDWCLRGMEWVGRKVYERGFWKGGEERQAELEVLDTVEGGELTDGTIEDDDGDDGPGKASSSSAGSDLVRRWVRIARCAVNLAGTVEGFNWTDNTREWRVEGKLSEKLALWKEQDRVEREEEEIRRMGRRWVDDAMDVDEADADDVSEESEDDENDSEEIKELKARRRHLKNLLQSSQQSFSPQRARLPRSGKRPDARPLLKIVPGYTTLVVDTNILLSSLSMITSLVESSRWTVVIPLPVFMELDGLSTNVTQLGEAADAAMRYISSHIRSHSLSLKVQTSKGNYLNSLNVFTEEVDFDSNNTEKNMDDLILKSAIWQDDHWVDRSAMLKVAPLTPSDTANAVKVVLLSLDRNLRLKSRSRQLPAAGEKDLAALLATAT</sequence>
<evidence type="ECO:0000256" key="1">
    <source>
        <dbReference type="SAM" id="MobiDB-lite"/>
    </source>
</evidence>
<feature type="region of interest" description="Disordered" evidence="1">
    <location>
        <begin position="689"/>
        <end position="729"/>
    </location>
</feature>
<dbReference type="InterPro" id="IPR045153">
    <property type="entry name" value="Est1/Ebs1-like"/>
</dbReference>
<dbReference type="InterPro" id="IPR018834">
    <property type="entry name" value="DNA/RNA-bd_Est1-type"/>
</dbReference>
<dbReference type="GO" id="GO:0004540">
    <property type="term" value="F:RNA nuclease activity"/>
    <property type="evidence" value="ECO:0007669"/>
    <property type="project" value="UniProtKB-ARBA"/>
</dbReference>
<dbReference type="PANTHER" id="PTHR15696">
    <property type="entry name" value="SMG-7 SUPPRESSOR WITH MORPHOLOGICAL EFFECT ON GENITALIA PROTEIN 7"/>
    <property type="match status" value="1"/>
</dbReference>
<dbReference type="PANTHER" id="PTHR15696:SF0">
    <property type="entry name" value="TELOMERASE-BINDING PROTEIN EST1A"/>
    <property type="match status" value="1"/>
</dbReference>
<dbReference type="GO" id="GO:0042162">
    <property type="term" value="F:telomeric DNA binding"/>
    <property type="evidence" value="ECO:0007669"/>
    <property type="project" value="TreeGrafter"/>
</dbReference>
<feature type="compositionally biased region" description="Basic and acidic residues" evidence="1">
    <location>
        <begin position="113"/>
        <end position="122"/>
    </location>
</feature>
<protein>
    <recommendedName>
        <fullName evidence="2">PIN domain-containing protein</fullName>
    </recommendedName>
</protein>
<dbReference type="Gene3D" id="3.40.50.1010">
    <property type="entry name" value="5'-nuclease"/>
    <property type="match status" value="1"/>
</dbReference>
<dbReference type="OMA" id="LWSHAFY"/>
<dbReference type="GO" id="GO:0005697">
    <property type="term" value="C:telomerase holoenzyme complex"/>
    <property type="evidence" value="ECO:0007669"/>
    <property type="project" value="TreeGrafter"/>
</dbReference>
<dbReference type="GO" id="GO:0070034">
    <property type="term" value="F:telomerase RNA binding"/>
    <property type="evidence" value="ECO:0007669"/>
    <property type="project" value="TreeGrafter"/>
</dbReference>
<dbReference type="Pfam" id="PF10373">
    <property type="entry name" value="EST1_DNA_bind"/>
    <property type="match status" value="1"/>
</dbReference>
<feature type="region of interest" description="Disordered" evidence="1">
    <location>
        <begin position="980"/>
        <end position="1003"/>
    </location>
</feature>